<dbReference type="NCBIfam" id="TIGR02037">
    <property type="entry name" value="degP_htrA_DO"/>
    <property type="match status" value="1"/>
</dbReference>
<feature type="binding site" evidence="15">
    <location>
        <begin position="208"/>
        <end position="210"/>
    </location>
    <ligand>
        <name>substrate</name>
    </ligand>
</feature>
<keyword evidence="7 16" id="KW-0732">Signal</keyword>
<evidence type="ECO:0000259" key="17">
    <source>
        <dbReference type="PROSITE" id="PS50106"/>
    </source>
</evidence>
<dbReference type="InterPro" id="IPR001940">
    <property type="entry name" value="Peptidase_S1C"/>
</dbReference>
<dbReference type="PANTHER" id="PTHR22939">
    <property type="entry name" value="SERINE PROTEASE FAMILY S1C HTRA-RELATED"/>
    <property type="match status" value="1"/>
</dbReference>
<evidence type="ECO:0000256" key="15">
    <source>
        <dbReference type="PIRSR" id="PIRSR611782-2"/>
    </source>
</evidence>
<feature type="active site" description="Charge relay system" evidence="14">
    <location>
        <position position="137"/>
    </location>
</feature>
<dbReference type="FunFam" id="2.40.10.120:FF:000007">
    <property type="entry name" value="Periplasmic serine endoprotease DegP-like"/>
    <property type="match status" value="1"/>
</dbReference>
<dbReference type="Proteomes" id="UP000604481">
    <property type="component" value="Unassembled WGS sequence"/>
</dbReference>
<dbReference type="GO" id="GO:0006508">
    <property type="term" value="P:proteolysis"/>
    <property type="evidence" value="ECO:0007669"/>
    <property type="project" value="UniProtKB-KW"/>
</dbReference>
<dbReference type="InterPro" id="IPR011782">
    <property type="entry name" value="Pept_S1C_Do"/>
</dbReference>
<dbReference type="SUPFAM" id="SSF50494">
    <property type="entry name" value="Trypsin-like serine proteases"/>
    <property type="match status" value="1"/>
</dbReference>
<accession>A0A8J7FSE5</accession>
<evidence type="ECO:0000256" key="5">
    <source>
        <dbReference type="ARBA" id="ARBA00013958"/>
    </source>
</evidence>
<feature type="active site" description="Charge relay system" evidence="14">
    <location>
        <position position="107"/>
    </location>
</feature>
<dbReference type="CDD" id="cd10839">
    <property type="entry name" value="cpPDZ1_DegP-like"/>
    <property type="match status" value="1"/>
</dbReference>
<evidence type="ECO:0000313" key="18">
    <source>
        <dbReference type="EMBL" id="MBE9609816.1"/>
    </source>
</evidence>
<dbReference type="Pfam" id="PF13180">
    <property type="entry name" value="PDZ_2"/>
    <property type="match status" value="1"/>
</dbReference>
<feature type="binding site" evidence="15">
    <location>
        <position position="107"/>
    </location>
    <ligand>
        <name>substrate</name>
    </ligand>
</feature>
<dbReference type="PROSITE" id="PS50106">
    <property type="entry name" value="PDZ"/>
    <property type="match status" value="2"/>
</dbReference>
<dbReference type="InterPro" id="IPR041489">
    <property type="entry name" value="PDZ_6"/>
</dbReference>
<dbReference type="EC" id="3.4.21.107" evidence="4"/>
<keyword evidence="9" id="KW-0574">Periplasm</keyword>
<evidence type="ECO:0000313" key="19">
    <source>
        <dbReference type="Proteomes" id="UP000604481"/>
    </source>
</evidence>
<dbReference type="GO" id="GO:0042597">
    <property type="term" value="C:periplasmic space"/>
    <property type="evidence" value="ECO:0007669"/>
    <property type="project" value="UniProtKB-SubCell"/>
</dbReference>
<comment type="caution">
    <text evidence="18">The sequence shown here is derived from an EMBL/GenBank/DDBJ whole genome shotgun (WGS) entry which is preliminary data.</text>
</comment>
<evidence type="ECO:0000256" key="2">
    <source>
        <dbReference type="ARBA" id="ARBA00004418"/>
    </source>
</evidence>
<sequence>MTMLKSFLSGLLLTGLLGAAHAAPAVALPDFAQLAEREGRAVVNIAVSGTQKVNAGFGDNDEMFDLFRRFGLPVPVPRGSQPQERTVQGIGSGFIIDSSGYILTNAHVIADADEITVKLTDKRSFKAKVVGSDSRTDVALLKVEASGLPKVTIGDPAKARVGEWVLAIGQPFGLDNTVTAGIISAKGRDLPNENFVPFIQTDVAINPGNSGGPLFNMAGEVIGINSQIFSRSGGYMGLSFAIPIDVAIKIADELKSSGKITRGRIGVGIQDLSEDLAKGFGLSKEGGALVTMVEKDGPADKAGIKVGDIILKVNGQAVNRSADLPRVITALKPGSKAVLGIWRDKSARDVSLVVAAMEEADASSPREYRGKQQGESERFGLALAELNARQLQQLGIKFGLLVRSATGAASRAGLQPGDVLTGVGGQELQSAAQLRQSLSALKGGEMMPLRVLREGRPFFTSITAPAAK</sequence>
<dbReference type="SMART" id="SM00228">
    <property type="entry name" value="PDZ"/>
    <property type="match status" value="2"/>
</dbReference>
<evidence type="ECO:0000256" key="11">
    <source>
        <dbReference type="ARBA" id="ARBA00022825"/>
    </source>
</evidence>
<keyword evidence="19" id="KW-1185">Reference proteome</keyword>
<dbReference type="GO" id="GO:0004252">
    <property type="term" value="F:serine-type endopeptidase activity"/>
    <property type="evidence" value="ECO:0007669"/>
    <property type="project" value="InterPro"/>
</dbReference>
<evidence type="ECO:0000256" key="13">
    <source>
        <dbReference type="ARBA" id="ARBA00032850"/>
    </source>
</evidence>
<dbReference type="Pfam" id="PF17820">
    <property type="entry name" value="PDZ_6"/>
    <property type="match status" value="1"/>
</dbReference>
<proteinExistence type="inferred from homology"/>
<comment type="catalytic activity">
    <reaction evidence="1">
        <text>Acts on substrates that are at least partially unfolded. The cleavage site P1 residue is normally between a pair of hydrophobic residues, such as Val-|-Val.</text>
        <dbReference type="EC" id="3.4.21.107"/>
    </reaction>
</comment>
<reference evidence="18 19" key="1">
    <citation type="submission" date="2020-10" db="EMBL/GenBank/DDBJ databases">
        <title>The genome sequence of Chitinilyticum litopenaei 4Y14.</title>
        <authorList>
            <person name="Liu Y."/>
        </authorList>
    </citation>
    <scope>NUCLEOTIDE SEQUENCE [LARGE SCALE GENOMIC DNA]</scope>
    <source>
        <strain evidence="18 19">4Y14</strain>
    </source>
</reference>
<feature type="chain" id="PRO_5038788909" description="Probable periplasmic serine endoprotease DegP-like" evidence="16">
    <location>
        <begin position="23"/>
        <end position="468"/>
    </location>
</feature>
<dbReference type="PRINTS" id="PR00834">
    <property type="entry name" value="PROTEASES2C"/>
</dbReference>
<keyword evidence="10" id="KW-0378">Hydrolase</keyword>
<evidence type="ECO:0000256" key="9">
    <source>
        <dbReference type="ARBA" id="ARBA00022764"/>
    </source>
</evidence>
<evidence type="ECO:0000256" key="16">
    <source>
        <dbReference type="SAM" id="SignalP"/>
    </source>
</evidence>
<protein>
    <recommendedName>
        <fullName evidence="5">Probable periplasmic serine endoprotease DegP-like</fullName>
        <ecNumber evidence="4">3.4.21.107</ecNumber>
    </recommendedName>
    <alternativeName>
        <fullName evidence="13">Protease Do</fullName>
    </alternativeName>
</protein>
<feature type="domain" description="PDZ" evidence="17">
    <location>
        <begin position="373"/>
        <end position="455"/>
    </location>
</feature>
<feature type="active site" description="Charge relay system" evidence="14">
    <location>
        <position position="210"/>
    </location>
</feature>
<dbReference type="SUPFAM" id="SSF50156">
    <property type="entry name" value="PDZ domain-like"/>
    <property type="match status" value="2"/>
</dbReference>
<evidence type="ECO:0000256" key="6">
    <source>
        <dbReference type="ARBA" id="ARBA00022670"/>
    </source>
</evidence>
<dbReference type="Gene3D" id="2.40.10.120">
    <property type="match status" value="1"/>
</dbReference>
<evidence type="ECO:0000256" key="10">
    <source>
        <dbReference type="ARBA" id="ARBA00022801"/>
    </source>
</evidence>
<comment type="similarity">
    <text evidence="3">Belongs to the peptidase S1C family.</text>
</comment>
<dbReference type="InterPro" id="IPR036034">
    <property type="entry name" value="PDZ_sf"/>
</dbReference>
<dbReference type="Gene3D" id="2.30.42.10">
    <property type="match status" value="2"/>
</dbReference>
<evidence type="ECO:0000256" key="12">
    <source>
        <dbReference type="ARBA" id="ARBA00023016"/>
    </source>
</evidence>
<evidence type="ECO:0000256" key="8">
    <source>
        <dbReference type="ARBA" id="ARBA00022737"/>
    </source>
</evidence>
<feature type="signal peptide" evidence="16">
    <location>
        <begin position="1"/>
        <end position="22"/>
    </location>
</feature>
<dbReference type="InterPro" id="IPR009003">
    <property type="entry name" value="Peptidase_S1_PA"/>
</dbReference>
<dbReference type="AlphaFoldDB" id="A0A8J7FSE5"/>
<feature type="domain" description="PDZ" evidence="17">
    <location>
        <begin position="266"/>
        <end position="338"/>
    </location>
</feature>
<dbReference type="Pfam" id="PF13365">
    <property type="entry name" value="Trypsin_2"/>
    <property type="match status" value="1"/>
</dbReference>
<dbReference type="InterPro" id="IPR001478">
    <property type="entry name" value="PDZ"/>
</dbReference>
<evidence type="ECO:0000256" key="7">
    <source>
        <dbReference type="ARBA" id="ARBA00022729"/>
    </source>
</evidence>
<organism evidence="18 19">
    <name type="scientific">Chitinilyticum piscinae</name>
    <dbReference type="NCBI Taxonomy" id="2866724"/>
    <lineage>
        <taxon>Bacteria</taxon>
        <taxon>Pseudomonadati</taxon>
        <taxon>Pseudomonadota</taxon>
        <taxon>Betaproteobacteria</taxon>
        <taxon>Neisseriales</taxon>
        <taxon>Chitinibacteraceae</taxon>
        <taxon>Chitinilyticum</taxon>
    </lineage>
</organism>
<keyword evidence="8" id="KW-0677">Repeat</keyword>
<keyword evidence="12" id="KW-0346">Stress response</keyword>
<feature type="binding site" evidence="15">
    <location>
        <position position="137"/>
    </location>
    <ligand>
        <name>substrate</name>
    </ligand>
</feature>
<name>A0A8J7FSE5_9NEIS</name>
<keyword evidence="6" id="KW-0645">Protease</keyword>
<dbReference type="EMBL" id="JADFUA010000005">
    <property type="protein sequence ID" value="MBE9609816.1"/>
    <property type="molecule type" value="Genomic_DNA"/>
</dbReference>
<keyword evidence="11" id="KW-0720">Serine protease</keyword>
<dbReference type="PANTHER" id="PTHR22939:SF130">
    <property type="entry name" value="PERIPLASMIC SERINE ENDOPROTEASE DEGP-LIKE-RELATED"/>
    <property type="match status" value="1"/>
</dbReference>
<gene>
    <name evidence="18" type="ORF">INR99_10680</name>
</gene>
<evidence type="ECO:0000256" key="3">
    <source>
        <dbReference type="ARBA" id="ARBA00010541"/>
    </source>
</evidence>
<evidence type="ECO:0000256" key="14">
    <source>
        <dbReference type="PIRSR" id="PIRSR611782-1"/>
    </source>
</evidence>
<evidence type="ECO:0000256" key="1">
    <source>
        <dbReference type="ARBA" id="ARBA00001772"/>
    </source>
</evidence>
<evidence type="ECO:0000256" key="4">
    <source>
        <dbReference type="ARBA" id="ARBA00013035"/>
    </source>
</evidence>
<comment type="subcellular location">
    <subcellularLocation>
        <location evidence="2">Periplasm</location>
    </subcellularLocation>
</comment>